<dbReference type="Proteomes" id="UP000272622">
    <property type="component" value="Chromosome"/>
</dbReference>
<evidence type="ECO:0000313" key="2">
    <source>
        <dbReference type="Proteomes" id="UP000272622"/>
    </source>
</evidence>
<sequence length="217" mass="24046">MSKTNSGADSDSNEQVFELKSKPLTFAVRLPTLIWNDFEIGHKSSVAFTPHTAFDGATFRRTLKNAEGEVHFSTNQPNVSVTGDGTIRFIKLFKGDLVVTATDRRNRQAQYTIPAPVRWFTVADDKAMLYADYLEYLSSNQLTRASASATQALVGLWGDLTQQGWPHNDGNKFGGYAIFYYSGEAPNYKNYMSIKTGYQEGITGNVRVGACGFILNI</sequence>
<accession>A0ABM7CTN5</accession>
<keyword evidence="2" id="KW-1185">Reference proteome</keyword>
<dbReference type="Gene3D" id="2.60.40.1080">
    <property type="match status" value="1"/>
</dbReference>
<name>A0ABM7CTN5_9PSED</name>
<organism evidence="1 2">
    <name type="scientific">Pseudomonas oryziphila</name>
    <dbReference type="NCBI Taxonomy" id="2894079"/>
    <lineage>
        <taxon>Bacteria</taxon>
        <taxon>Pseudomonadati</taxon>
        <taxon>Pseudomonadota</taxon>
        <taxon>Gammaproteobacteria</taxon>
        <taxon>Pseudomonadales</taxon>
        <taxon>Pseudomonadaceae</taxon>
        <taxon>Pseudomonas</taxon>
    </lineage>
</organism>
<dbReference type="RefSeq" id="WP_125464869.1">
    <property type="nucleotide sequence ID" value="NZ_CP034337.1"/>
</dbReference>
<evidence type="ECO:0000313" key="1">
    <source>
        <dbReference type="EMBL" id="AZL74850.1"/>
    </source>
</evidence>
<proteinExistence type="predicted"/>
<gene>
    <name evidence="1" type="ORF">EI693_17925</name>
</gene>
<reference evidence="1 2" key="1">
    <citation type="submission" date="2018-12" db="EMBL/GenBank/DDBJ databases">
        <authorList>
            <person name="Li S."/>
            <person name="Yang R."/>
            <person name="Chen G."/>
            <person name="Zou L."/>
            <person name="Zhang C."/>
            <person name="Chen Y."/>
            <person name="Liu Z."/>
            <person name="Li Y."/>
            <person name="Yan Y."/>
            <person name="Huang M."/>
            <person name="Chen T."/>
        </authorList>
    </citation>
    <scope>NUCLEOTIDE SEQUENCE [LARGE SCALE GENOMIC DNA]</scope>
    <source>
        <strain evidence="1 2">2014</strain>
    </source>
</reference>
<protein>
    <submittedName>
        <fullName evidence="1">Uncharacterized protein</fullName>
    </submittedName>
</protein>
<dbReference type="EMBL" id="CP034337">
    <property type="protein sequence ID" value="AZL74850.1"/>
    <property type="molecule type" value="Genomic_DNA"/>
</dbReference>